<dbReference type="Pfam" id="PF09844">
    <property type="entry name" value="DUF2071"/>
    <property type="match status" value="1"/>
</dbReference>
<dbReference type="Proteomes" id="UP000326546">
    <property type="component" value="Chromosome"/>
</dbReference>
<evidence type="ECO:0000313" key="3">
    <source>
        <dbReference type="Proteomes" id="UP000326546"/>
    </source>
</evidence>
<dbReference type="AlphaFoldDB" id="A0A5J6V6C8"/>
<reference evidence="2 3" key="1">
    <citation type="submission" date="2019-09" db="EMBL/GenBank/DDBJ databases">
        <title>Serinicoccus pratensis sp. nov., isolated from meadow soil.</title>
        <authorList>
            <person name="Zhang W."/>
        </authorList>
    </citation>
    <scope>NUCLEOTIDE SEQUENCE [LARGE SCALE GENOMIC DNA]</scope>
    <source>
        <strain evidence="2 3">W204</strain>
    </source>
</reference>
<dbReference type="KEGG" id="serw:FY030_09275"/>
<dbReference type="SUPFAM" id="SSF160104">
    <property type="entry name" value="Acetoacetate decarboxylase-like"/>
    <property type="match status" value="1"/>
</dbReference>
<feature type="region of interest" description="Disordered" evidence="1">
    <location>
        <begin position="245"/>
        <end position="269"/>
    </location>
</feature>
<name>A0A5J6V6C8_9MICO</name>
<keyword evidence="3" id="KW-1185">Reference proteome</keyword>
<dbReference type="PANTHER" id="PTHR39186:SF1">
    <property type="entry name" value="DUF2071 DOMAIN-CONTAINING PROTEIN"/>
    <property type="match status" value="1"/>
</dbReference>
<evidence type="ECO:0000256" key="1">
    <source>
        <dbReference type="SAM" id="MobiDB-lite"/>
    </source>
</evidence>
<dbReference type="OrthoDB" id="150993at2"/>
<dbReference type="InterPro" id="IPR023375">
    <property type="entry name" value="ADC_dom_sf"/>
</dbReference>
<protein>
    <submittedName>
        <fullName evidence="2">DUF2071 domain-containing protein</fullName>
    </submittedName>
</protein>
<accession>A0A5J6V6C8</accession>
<gene>
    <name evidence="2" type="ORF">FY030_09275</name>
</gene>
<dbReference type="PANTHER" id="PTHR39186">
    <property type="entry name" value="DUF2071 FAMILY PROTEIN"/>
    <property type="match status" value="1"/>
</dbReference>
<evidence type="ECO:0000313" key="2">
    <source>
        <dbReference type="EMBL" id="QFG68864.1"/>
    </source>
</evidence>
<organism evidence="2 3">
    <name type="scientific">Ornithinimicrobium pratense</name>
    <dbReference type="NCBI Taxonomy" id="2593973"/>
    <lineage>
        <taxon>Bacteria</taxon>
        <taxon>Bacillati</taxon>
        <taxon>Actinomycetota</taxon>
        <taxon>Actinomycetes</taxon>
        <taxon>Micrococcales</taxon>
        <taxon>Ornithinimicrobiaceae</taxon>
        <taxon>Ornithinimicrobium</taxon>
    </lineage>
</organism>
<sequence>MWPAEHARWAPVSGRQPEEPVRLPVNRQTWQHLTFLHYRYPVAQVQRLVPDGLSVQEWGGTAWVGITPFLMRDVSVPSLPPPPGWGAFAELNVRTYVQGPEGRDGLWFLGMVVPRLTFVVALRSLGLPYARAAGQVDVHGARWGYWFHTPQDRLPSGDDAGRPDPARHTSPWFEARVDVRTPVATAERTLELDSITGRWAAYHQRAGILWRTPVRHEVWPLHHAEATGKLTAPLRWVGLPPPTEPPMVHSSPGVATRLGMPRPATARRV</sequence>
<dbReference type="InterPro" id="IPR018644">
    <property type="entry name" value="DUF2071"/>
</dbReference>
<proteinExistence type="predicted"/>
<dbReference type="EMBL" id="CP044427">
    <property type="protein sequence ID" value="QFG68864.1"/>
    <property type="molecule type" value="Genomic_DNA"/>
</dbReference>